<dbReference type="InterPro" id="IPR001765">
    <property type="entry name" value="Carbonic_anhydrase"/>
</dbReference>
<dbReference type="PROSITE" id="PS00705">
    <property type="entry name" value="PROK_CO2_ANHYDRASE_2"/>
    <property type="match status" value="1"/>
</dbReference>
<keyword evidence="9" id="KW-1185">Reference proteome</keyword>
<gene>
    <name evidence="8" type="ORF">C942_04853</name>
</gene>
<dbReference type="PROSITE" id="PS00704">
    <property type="entry name" value="PROK_CO2_ANHYDRASE_1"/>
    <property type="match status" value="1"/>
</dbReference>
<organism evidence="8 9">
    <name type="scientific">Photobacterium marinum</name>
    <dbReference type="NCBI Taxonomy" id="1056511"/>
    <lineage>
        <taxon>Bacteria</taxon>
        <taxon>Pseudomonadati</taxon>
        <taxon>Pseudomonadota</taxon>
        <taxon>Gammaproteobacteria</taxon>
        <taxon>Vibrionales</taxon>
        <taxon>Vibrionaceae</taxon>
        <taxon>Photobacterium</taxon>
    </lineage>
</organism>
<comment type="catalytic activity">
    <reaction evidence="5 7">
        <text>hydrogencarbonate + H(+) = CO2 + H2O</text>
        <dbReference type="Rhea" id="RHEA:10748"/>
        <dbReference type="ChEBI" id="CHEBI:15377"/>
        <dbReference type="ChEBI" id="CHEBI:15378"/>
        <dbReference type="ChEBI" id="CHEBI:16526"/>
        <dbReference type="ChEBI" id="CHEBI:17544"/>
        <dbReference type="EC" id="4.2.1.1"/>
    </reaction>
</comment>
<dbReference type="Proteomes" id="UP000011134">
    <property type="component" value="Unassembled WGS sequence"/>
</dbReference>
<dbReference type="PANTHER" id="PTHR11002:SF76">
    <property type="entry name" value="CARBONIC ANHYDRASE"/>
    <property type="match status" value="1"/>
</dbReference>
<protein>
    <recommendedName>
        <fullName evidence="7">Carbonic anhydrase</fullName>
        <ecNumber evidence="7">4.2.1.1</ecNumber>
    </recommendedName>
    <alternativeName>
        <fullName evidence="7">Carbonate dehydratase</fullName>
    </alternativeName>
</protein>
<dbReference type="SMART" id="SM00947">
    <property type="entry name" value="Pro_CA"/>
    <property type="match status" value="1"/>
</dbReference>
<dbReference type="EC" id="4.2.1.1" evidence="7"/>
<dbReference type="EMBL" id="AMZO01000007">
    <property type="protein sequence ID" value="ELR66418.1"/>
    <property type="molecule type" value="Genomic_DNA"/>
</dbReference>
<dbReference type="AlphaFoldDB" id="L8JDT0"/>
<dbReference type="CDD" id="cd00883">
    <property type="entry name" value="beta_CA_cladeA"/>
    <property type="match status" value="1"/>
</dbReference>
<dbReference type="PATRIC" id="fig|1056511.3.peg.1674"/>
<sequence length="232" mass="26129">MFPDRYKNVSEKGIIMADIKQLFANNLSWSENIKEETPEFFTHLAKGQRPEYLWIGCSDSRVPAERLTGLDSGELFVHRNVANQVIHTDLNCLSVVQYAVDVLKVRHVIVCGHYGCGGVTAAIDNPQLGLINNWLLHIRDLYLKYRPELSTLPREEWSDKLCEINVATQVYNLGNSTIMQQAWERGQNVKIHGWIYGIGDGVLRDLGVAATSKEGLEEAYQNAMASIVPTIK</sequence>
<accession>L8JDT0</accession>
<reference evidence="8 9" key="1">
    <citation type="submission" date="2012-12" db="EMBL/GenBank/DDBJ databases">
        <title>Genome Assembly of Photobacterium sp. AK15.</title>
        <authorList>
            <person name="Khatri I."/>
            <person name="Vaidya B."/>
            <person name="Srinivas T.N.R."/>
            <person name="Subramanian S."/>
            <person name="Pinnaka A."/>
        </authorList>
    </citation>
    <scope>NUCLEOTIDE SEQUENCE [LARGE SCALE GENOMIC DNA]</scope>
    <source>
        <strain evidence="8 9">AK15</strain>
    </source>
</reference>
<keyword evidence="3 6" id="KW-0862">Zinc</keyword>
<feature type="binding site" evidence="6">
    <location>
        <position position="57"/>
    </location>
    <ligand>
        <name>Zn(2+)</name>
        <dbReference type="ChEBI" id="CHEBI:29105"/>
    </ligand>
</feature>
<dbReference type="FunFam" id="3.40.1050.10:FF:000001">
    <property type="entry name" value="Carbonic anhydrase"/>
    <property type="match status" value="1"/>
</dbReference>
<feature type="binding site" evidence="6">
    <location>
        <position position="59"/>
    </location>
    <ligand>
        <name>Zn(2+)</name>
        <dbReference type="ChEBI" id="CHEBI:29105"/>
    </ligand>
</feature>
<dbReference type="InterPro" id="IPR036874">
    <property type="entry name" value="Carbonic_anhydrase_sf"/>
</dbReference>
<proteinExistence type="inferred from homology"/>
<dbReference type="Pfam" id="PF00484">
    <property type="entry name" value="Pro_CA"/>
    <property type="match status" value="1"/>
</dbReference>
<evidence type="ECO:0000256" key="6">
    <source>
        <dbReference type="PIRSR" id="PIRSR601765-1"/>
    </source>
</evidence>
<comment type="caution">
    <text evidence="8">The sequence shown here is derived from an EMBL/GenBank/DDBJ whole genome shotgun (WGS) entry which is preliminary data.</text>
</comment>
<comment type="function">
    <text evidence="7">Reversible hydration of carbon dioxide.</text>
</comment>
<keyword evidence="4 7" id="KW-0456">Lyase</keyword>
<feature type="binding site" evidence="6">
    <location>
        <position position="116"/>
    </location>
    <ligand>
        <name>Zn(2+)</name>
        <dbReference type="ChEBI" id="CHEBI:29105"/>
    </ligand>
</feature>
<dbReference type="InterPro" id="IPR015892">
    <property type="entry name" value="Carbonic_anhydrase_CS"/>
</dbReference>
<evidence type="ECO:0000313" key="9">
    <source>
        <dbReference type="Proteomes" id="UP000011134"/>
    </source>
</evidence>
<evidence type="ECO:0000256" key="5">
    <source>
        <dbReference type="ARBA" id="ARBA00048348"/>
    </source>
</evidence>
<evidence type="ECO:0000256" key="3">
    <source>
        <dbReference type="ARBA" id="ARBA00022833"/>
    </source>
</evidence>
<dbReference type="PANTHER" id="PTHR11002">
    <property type="entry name" value="CARBONIC ANHYDRASE"/>
    <property type="match status" value="1"/>
</dbReference>
<keyword evidence="2 6" id="KW-0479">Metal-binding</keyword>
<evidence type="ECO:0000313" key="8">
    <source>
        <dbReference type="EMBL" id="ELR66418.1"/>
    </source>
</evidence>
<evidence type="ECO:0000256" key="4">
    <source>
        <dbReference type="ARBA" id="ARBA00023239"/>
    </source>
</evidence>
<dbReference type="NCBIfam" id="NF007756">
    <property type="entry name" value="PRK10437.1"/>
    <property type="match status" value="1"/>
</dbReference>
<evidence type="ECO:0000256" key="1">
    <source>
        <dbReference type="ARBA" id="ARBA00006217"/>
    </source>
</evidence>
<dbReference type="GO" id="GO:0008270">
    <property type="term" value="F:zinc ion binding"/>
    <property type="evidence" value="ECO:0007669"/>
    <property type="project" value="UniProtKB-UniRule"/>
</dbReference>
<dbReference type="GO" id="GO:0015976">
    <property type="term" value="P:carbon utilization"/>
    <property type="evidence" value="ECO:0007669"/>
    <property type="project" value="InterPro"/>
</dbReference>
<comment type="cofactor">
    <cofactor evidence="6">
        <name>Zn(2+)</name>
        <dbReference type="ChEBI" id="CHEBI:29105"/>
    </cofactor>
    <text evidence="6">Binds 1 zinc ion per subunit.</text>
</comment>
<dbReference type="Gene3D" id="3.40.1050.10">
    <property type="entry name" value="Carbonic anhydrase"/>
    <property type="match status" value="1"/>
</dbReference>
<dbReference type="GO" id="GO:0004089">
    <property type="term" value="F:carbonate dehydratase activity"/>
    <property type="evidence" value="ECO:0007669"/>
    <property type="project" value="UniProtKB-UniRule"/>
</dbReference>
<dbReference type="SUPFAM" id="SSF53056">
    <property type="entry name" value="beta-carbonic anhydrase, cab"/>
    <property type="match status" value="1"/>
</dbReference>
<comment type="similarity">
    <text evidence="1 7">Belongs to the beta-class carbonic anhydrase family.</text>
</comment>
<feature type="binding site" evidence="6">
    <location>
        <position position="113"/>
    </location>
    <ligand>
        <name>Zn(2+)</name>
        <dbReference type="ChEBI" id="CHEBI:29105"/>
    </ligand>
</feature>
<evidence type="ECO:0000256" key="2">
    <source>
        <dbReference type="ARBA" id="ARBA00022723"/>
    </source>
</evidence>
<name>L8JDT0_9GAMM</name>
<evidence type="ECO:0000256" key="7">
    <source>
        <dbReference type="RuleBase" id="RU003956"/>
    </source>
</evidence>